<proteinExistence type="predicted"/>
<evidence type="ECO:0000256" key="5">
    <source>
        <dbReference type="ARBA" id="ARBA00022989"/>
    </source>
</evidence>
<reference evidence="8 9" key="1">
    <citation type="submission" date="2018-10" db="EMBL/GenBank/DDBJ databases">
        <title>Parasedimentitalea marina sp. nov., a psychrophilic bacterium isolated from deep seawater of the New Britain Trench.</title>
        <authorList>
            <person name="Cao J."/>
        </authorList>
    </citation>
    <scope>NUCLEOTIDE SEQUENCE [LARGE SCALE GENOMIC DNA]</scope>
    <source>
        <strain evidence="8 9">W43</strain>
    </source>
</reference>
<feature type="transmembrane region" description="Helical" evidence="7">
    <location>
        <begin position="166"/>
        <end position="187"/>
    </location>
</feature>
<evidence type="ECO:0000256" key="2">
    <source>
        <dbReference type="ARBA" id="ARBA00022448"/>
    </source>
</evidence>
<evidence type="ECO:0000256" key="4">
    <source>
        <dbReference type="ARBA" id="ARBA00022692"/>
    </source>
</evidence>
<dbReference type="Pfam" id="PF03547">
    <property type="entry name" value="Mem_trans"/>
    <property type="match status" value="1"/>
</dbReference>
<keyword evidence="3" id="KW-1003">Cell membrane</keyword>
<dbReference type="AlphaFoldDB" id="A0A3T0N7E7"/>
<organism evidence="8 9">
    <name type="scientific">Parasedimentitalea marina</name>
    <dbReference type="NCBI Taxonomy" id="2483033"/>
    <lineage>
        <taxon>Bacteria</taxon>
        <taxon>Pseudomonadati</taxon>
        <taxon>Pseudomonadota</taxon>
        <taxon>Alphaproteobacteria</taxon>
        <taxon>Rhodobacterales</taxon>
        <taxon>Paracoccaceae</taxon>
        <taxon>Parasedimentitalea</taxon>
    </lineage>
</organism>
<protein>
    <submittedName>
        <fullName evidence="8">AEC family transporter</fullName>
    </submittedName>
</protein>
<feature type="transmembrane region" description="Helical" evidence="7">
    <location>
        <begin position="96"/>
        <end position="118"/>
    </location>
</feature>
<dbReference type="InterPro" id="IPR004776">
    <property type="entry name" value="Mem_transp_PIN-like"/>
</dbReference>
<gene>
    <name evidence="8" type="ORF">EBB79_20060</name>
</gene>
<dbReference type="PANTHER" id="PTHR36838">
    <property type="entry name" value="AUXIN EFFLUX CARRIER FAMILY PROTEIN"/>
    <property type="match status" value="1"/>
</dbReference>
<sequence length="314" mass="33593">MTIILAITFPIYATIGLGYFIVYRGWFSAVEMRSFGRYVMNIALPALIFNAVASRKFSEVFHPDYMLAFGLGGLATIAMAYLFFTLRGVDPQRRALGVMGSTCPNSGFIGFPIMLLLFPDLASSILTLNMLIETLLLVPICLVLMELSGNDTKQPVHRQFAGVLFNLVRMPLMIGMALGLLVSLIGISLPAPFSQFITMLAASAGALSLVVIGGSLVGLPLHGNRSLAAQVAATKLILHPTMVILAIVSLTAFGFIQLSPDMRSAVILSAAMPMFGSYTVFAQKLNLQGAASLAMLGATTGAFVTLSLFLLWLT</sequence>
<dbReference type="GO" id="GO:0055085">
    <property type="term" value="P:transmembrane transport"/>
    <property type="evidence" value="ECO:0007669"/>
    <property type="project" value="InterPro"/>
</dbReference>
<feature type="transmembrane region" description="Helical" evidence="7">
    <location>
        <begin position="193"/>
        <end position="216"/>
    </location>
</feature>
<feature type="transmembrane region" description="Helical" evidence="7">
    <location>
        <begin position="35"/>
        <end position="53"/>
    </location>
</feature>
<evidence type="ECO:0000313" key="8">
    <source>
        <dbReference type="EMBL" id="AZV79948.1"/>
    </source>
</evidence>
<dbReference type="GO" id="GO:0016020">
    <property type="term" value="C:membrane"/>
    <property type="evidence" value="ECO:0007669"/>
    <property type="project" value="UniProtKB-SubCell"/>
</dbReference>
<feature type="transmembrane region" description="Helical" evidence="7">
    <location>
        <begin position="6"/>
        <end position="23"/>
    </location>
</feature>
<evidence type="ECO:0000256" key="6">
    <source>
        <dbReference type="ARBA" id="ARBA00023136"/>
    </source>
</evidence>
<keyword evidence="2" id="KW-0813">Transport</keyword>
<keyword evidence="9" id="KW-1185">Reference proteome</keyword>
<dbReference type="KEGG" id="sedi:EBB79_20060"/>
<evidence type="ECO:0000313" key="9">
    <source>
        <dbReference type="Proteomes" id="UP000283063"/>
    </source>
</evidence>
<dbReference type="OrthoDB" id="9810457at2"/>
<keyword evidence="4 7" id="KW-0812">Transmembrane</keyword>
<keyword evidence="6 7" id="KW-0472">Membrane</keyword>
<feature type="transmembrane region" description="Helical" evidence="7">
    <location>
        <begin position="124"/>
        <end position="145"/>
    </location>
</feature>
<accession>A0A3T0N7E7</accession>
<name>A0A3T0N7E7_9RHOB</name>
<evidence type="ECO:0000256" key="3">
    <source>
        <dbReference type="ARBA" id="ARBA00022475"/>
    </source>
</evidence>
<dbReference type="EMBL" id="CP033219">
    <property type="protein sequence ID" value="AZV79948.1"/>
    <property type="molecule type" value="Genomic_DNA"/>
</dbReference>
<feature type="transmembrane region" description="Helical" evidence="7">
    <location>
        <begin position="65"/>
        <end position="84"/>
    </location>
</feature>
<dbReference type="Proteomes" id="UP000283063">
    <property type="component" value="Chromosome"/>
</dbReference>
<dbReference type="RefSeq" id="WP_127750536.1">
    <property type="nucleotide sequence ID" value="NZ_CP033219.1"/>
</dbReference>
<evidence type="ECO:0000256" key="7">
    <source>
        <dbReference type="SAM" id="Phobius"/>
    </source>
</evidence>
<feature type="transmembrane region" description="Helical" evidence="7">
    <location>
        <begin position="293"/>
        <end position="313"/>
    </location>
</feature>
<keyword evidence="5 7" id="KW-1133">Transmembrane helix</keyword>
<comment type="subcellular location">
    <subcellularLocation>
        <location evidence="1">Membrane</location>
        <topology evidence="1">Multi-pass membrane protein</topology>
    </subcellularLocation>
</comment>
<evidence type="ECO:0000256" key="1">
    <source>
        <dbReference type="ARBA" id="ARBA00004141"/>
    </source>
</evidence>
<feature type="transmembrane region" description="Helical" evidence="7">
    <location>
        <begin position="236"/>
        <end position="256"/>
    </location>
</feature>
<dbReference type="PANTHER" id="PTHR36838:SF3">
    <property type="entry name" value="TRANSPORTER AUXIN EFFLUX CARRIER EC FAMILY"/>
    <property type="match status" value="1"/>
</dbReference>